<keyword evidence="4" id="KW-1185">Reference proteome</keyword>
<reference evidence="4" key="1">
    <citation type="journal article" date="2019" name="Int. J. Syst. Evol. Microbiol.">
        <title>The Global Catalogue of Microorganisms (GCM) 10K type strain sequencing project: providing services to taxonomists for standard genome sequencing and annotation.</title>
        <authorList>
            <consortium name="The Broad Institute Genomics Platform"/>
            <consortium name="The Broad Institute Genome Sequencing Center for Infectious Disease"/>
            <person name="Wu L."/>
            <person name="Ma J."/>
        </authorList>
    </citation>
    <scope>NUCLEOTIDE SEQUENCE [LARGE SCALE GENOMIC DNA]</scope>
    <source>
        <strain evidence="4">CGMCC 4.7020</strain>
    </source>
</reference>
<evidence type="ECO:0000313" key="3">
    <source>
        <dbReference type="EMBL" id="MFD1310185.1"/>
    </source>
</evidence>
<organism evidence="3 4">
    <name type="scientific">Streptomyces kaempferi</name>
    <dbReference type="NCBI Taxonomy" id="333725"/>
    <lineage>
        <taxon>Bacteria</taxon>
        <taxon>Bacillati</taxon>
        <taxon>Actinomycetota</taxon>
        <taxon>Actinomycetes</taxon>
        <taxon>Kitasatosporales</taxon>
        <taxon>Streptomycetaceae</taxon>
        <taxon>Streptomyces</taxon>
    </lineage>
</organism>
<protein>
    <submittedName>
        <fullName evidence="3">ABC transporter substrate-binding protein</fullName>
    </submittedName>
</protein>
<comment type="caution">
    <text evidence="3">The sequence shown here is derived from an EMBL/GenBank/DDBJ whole genome shotgun (WGS) entry which is preliminary data.</text>
</comment>
<accession>A0ABW3XLE7</accession>
<dbReference type="EMBL" id="JBHTMM010000048">
    <property type="protein sequence ID" value="MFD1310185.1"/>
    <property type="molecule type" value="Genomic_DNA"/>
</dbReference>
<evidence type="ECO:0000313" key="4">
    <source>
        <dbReference type="Proteomes" id="UP001597058"/>
    </source>
</evidence>
<evidence type="ECO:0000256" key="1">
    <source>
        <dbReference type="SAM" id="MobiDB-lite"/>
    </source>
</evidence>
<dbReference type="InterPro" id="IPR015168">
    <property type="entry name" value="SsuA/THI5"/>
</dbReference>
<dbReference type="Gene3D" id="3.40.190.10">
    <property type="entry name" value="Periplasmic binding protein-like II"/>
    <property type="match status" value="2"/>
</dbReference>
<dbReference type="PANTHER" id="PTHR30024:SF21">
    <property type="entry name" value="ABC TRANSPORTER SUBSTRATE-BINDING PROTEIN"/>
    <property type="match status" value="1"/>
</dbReference>
<dbReference type="PANTHER" id="PTHR30024">
    <property type="entry name" value="ALIPHATIC SULFONATES-BINDING PROTEIN-RELATED"/>
    <property type="match status" value="1"/>
</dbReference>
<sequence>MHTIDLAYVGRGLHEELAAYIADQQDYYADEGVHVALRDGCTWDDERLRRGATIGLGRALLSRLTDGTPWVGLNVNTTRPLFWFLARPGLTSLADLAGRRLAVHAPHTAPGCFTRIVLRRAGLDPDRDIHTVVRPPGDYGMDLRLLHEGKIDAALVGSTIAPEAVAAEHGWHVLAWVGDHFHIPTVGLAVDPTYTDPDGPAVQAVLRAHRRALEVIRNDPDTTVRHMQTFLGGHTAAEVRAHYDTFIAPHFTTDGQADLTVGAAAITAVAAELGVPATVTAAEFYQTARVNGPGVDRLDPHAVGPEVGHRDPSQ</sequence>
<dbReference type="Pfam" id="PF09084">
    <property type="entry name" value="NMT1"/>
    <property type="match status" value="1"/>
</dbReference>
<dbReference type="RefSeq" id="WP_381238619.1">
    <property type="nucleotide sequence ID" value="NZ_JBHSKH010000057.1"/>
</dbReference>
<feature type="region of interest" description="Disordered" evidence="1">
    <location>
        <begin position="291"/>
        <end position="314"/>
    </location>
</feature>
<name>A0ABW3XLE7_9ACTN</name>
<dbReference type="SUPFAM" id="SSF53850">
    <property type="entry name" value="Periplasmic binding protein-like II"/>
    <property type="match status" value="1"/>
</dbReference>
<gene>
    <name evidence="3" type="ORF">ACFQ5X_30565</name>
</gene>
<evidence type="ECO:0000259" key="2">
    <source>
        <dbReference type="Pfam" id="PF09084"/>
    </source>
</evidence>
<feature type="domain" description="SsuA/THI5-like" evidence="2">
    <location>
        <begin position="19"/>
        <end position="222"/>
    </location>
</feature>
<proteinExistence type="predicted"/>
<dbReference type="Proteomes" id="UP001597058">
    <property type="component" value="Unassembled WGS sequence"/>
</dbReference>